<keyword evidence="13" id="KW-1185">Reference proteome</keyword>
<keyword evidence="5 9" id="KW-0378">Hydrolase</keyword>
<evidence type="ECO:0000313" key="13">
    <source>
        <dbReference type="Proteomes" id="UP001596292"/>
    </source>
</evidence>
<dbReference type="PANTHER" id="PTHR31490:SF88">
    <property type="entry name" value="BETA-XYLANASE"/>
    <property type="match status" value="1"/>
</dbReference>
<comment type="caution">
    <text evidence="12">The sequence shown here is derived from an EMBL/GenBank/DDBJ whole genome shotgun (WGS) entry which is preliminary data.</text>
</comment>
<gene>
    <name evidence="12" type="ORF">ACFQE0_15420</name>
</gene>
<keyword evidence="4 10" id="KW-0732">Signal</keyword>
<dbReference type="InterPro" id="IPR044846">
    <property type="entry name" value="GH10"/>
</dbReference>
<evidence type="ECO:0000256" key="10">
    <source>
        <dbReference type="SAM" id="SignalP"/>
    </source>
</evidence>
<evidence type="ECO:0000256" key="3">
    <source>
        <dbReference type="ARBA" id="ARBA00022651"/>
    </source>
</evidence>
<keyword evidence="7 9" id="KW-0326">Glycosidase</keyword>
<dbReference type="PRINTS" id="PR00134">
    <property type="entry name" value="GLHYDRLASE10"/>
</dbReference>
<evidence type="ECO:0000256" key="8">
    <source>
        <dbReference type="ARBA" id="ARBA00023326"/>
    </source>
</evidence>
<evidence type="ECO:0000256" key="5">
    <source>
        <dbReference type="ARBA" id="ARBA00022801"/>
    </source>
</evidence>
<keyword evidence="6 9" id="KW-0119">Carbohydrate metabolism</keyword>
<evidence type="ECO:0000256" key="1">
    <source>
        <dbReference type="ARBA" id="ARBA00000681"/>
    </source>
</evidence>
<protein>
    <recommendedName>
        <fullName evidence="9">Beta-xylanase</fullName>
        <ecNumber evidence="9">3.2.1.8</ecNumber>
    </recommendedName>
</protein>
<organism evidence="12 13">
    <name type="scientific">Methylobacterium komagatae</name>
    <dbReference type="NCBI Taxonomy" id="374425"/>
    <lineage>
        <taxon>Bacteria</taxon>
        <taxon>Pseudomonadati</taxon>
        <taxon>Pseudomonadota</taxon>
        <taxon>Alphaproteobacteria</taxon>
        <taxon>Hyphomicrobiales</taxon>
        <taxon>Methylobacteriaceae</taxon>
        <taxon>Methylobacterium</taxon>
    </lineage>
</organism>
<dbReference type="RefSeq" id="WP_378971167.1">
    <property type="nucleotide sequence ID" value="NZ_JBHSWN010000001.1"/>
</dbReference>
<accession>A0ABW2BKD1</accession>
<evidence type="ECO:0000256" key="6">
    <source>
        <dbReference type="ARBA" id="ARBA00023277"/>
    </source>
</evidence>
<dbReference type="PROSITE" id="PS51760">
    <property type="entry name" value="GH10_2"/>
    <property type="match status" value="1"/>
</dbReference>
<dbReference type="PANTHER" id="PTHR31490">
    <property type="entry name" value="GLYCOSYL HYDROLASE"/>
    <property type="match status" value="1"/>
</dbReference>
<proteinExistence type="inferred from homology"/>
<dbReference type="EC" id="3.2.1.8" evidence="9"/>
<dbReference type="Pfam" id="PF00331">
    <property type="entry name" value="Glyco_hydro_10"/>
    <property type="match status" value="1"/>
</dbReference>
<sequence length="371" mass="40360">MAIVDRRSLLAGAACLGAAPLLPAAACQAPRPSLAALAEARGLLFGMSVTTSLEHLPRLKQVALAEAGMLVPGVELKWAGIEPQPGRFDFAPADRLLDLARAQKLKARGHALVWHEALPTEVAQTRAPAAMTALMKRHIQTVCGRYAGLLHSWDVVNEPIEPGPDRPKGLRRTPFFEALGEEYIDRAFGLAAETDASAILTLNEYDLELDTPWHASRRAAMLDLLNRLIRRNVPIRALGIQGHLAPGRQGILKPEIFAAFLRDVASLGLSIFITEFDVVDRELPAPVAKRDEAAARAAQDYLAVALAEPAVRLLVTWGVSDADNWVDGNEQFRRRDGLPARPNPYDDAFCPKPLRAAIAEALRAAPDRRGH</sequence>
<evidence type="ECO:0000256" key="2">
    <source>
        <dbReference type="ARBA" id="ARBA00007495"/>
    </source>
</evidence>
<evidence type="ECO:0000259" key="11">
    <source>
        <dbReference type="PROSITE" id="PS51760"/>
    </source>
</evidence>
<comment type="similarity">
    <text evidence="2 9">Belongs to the glycosyl hydrolase 10 (cellulase F) family.</text>
</comment>
<dbReference type="Proteomes" id="UP001596292">
    <property type="component" value="Unassembled WGS sequence"/>
</dbReference>
<keyword evidence="3" id="KW-0858">Xylan degradation</keyword>
<evidence type="ECO:0000256" key="9">
    <source>
        <dbReference type="RuleBase" id="RU361174"/>
    </source>
</evidence>
<feature type="domain" description="GH10" evidence="11">
    <location>
        <begin position="28"/>
        <end position="361"/>
    </location>
</feature>
<dbReference type="InterPro" id="IPR001000">
    <property type="entry name" value="GH10_dom"/>
</dbReference>
<dbReference type="EMBL" id="JBHSWN010000001">
    <property type="protein sequence ID" value="MFC6790882.1"/>
    <property type="molecule type" value="Genomic_DNA"/>
</dbReference>
<dbReference type="SMART" id="SM00633">
    <property type="entry name" value="Glyco_10"/>
    <property type="match status" value="1"/>
</dbReference>
<reference evidence="13" key="1">
    <citation type="journal article" date="2019" name="Int. J. Syst. Evol. Microbiol.">
        <title>The Global Catalogue of Microorganisms (GCM) 10K type strain sequencing project: providing services to taxonomists for standard genome sequencing and annotation.</title>
        <authorList>
            <consortium name="The Broad Institute Genomics Platform"/>
            <consortium name="The Broad Institute Genome Sequencing Center for Infectious Disease"/>
            <person name="Wu L."/>
            <person name="Ma J."/>
        </authorList>
    </citation>
    <scope>NUCLEOTIDE SEQUENCE [LARGE SCALE GENOMIC DNA]</scope>
    <source>
        <strain evidence="13">CCUG 48316</strain>
    </source>
</reference>
<keyword evidence="8 9" id="KW-0624">Polysaccharide degradation</keyword>
<evidence type="ECO:0000256" key="4">
    <source>
        <dbReference type="ARBA" id="ARBA00022729"/>
    </source>
</evidence>
<feature type="chain" id="PRO_5045299532" description="Beta-xylanase" evidence="10">
    <location>
        <begin position="25"/>
        <end position="371"/>
    </location>
</feature>
<name>A0ABW2BKD1_9HYPH</name>
<dbReference type="Gene3D" id="3.20.20.80">
    <property type="entry name" value="Glycosidases"/>
    <property type="match status" value="1"/>
</dbReference>
<evidence type="ECO:0000313" key="12">
    <source>
        <dbReference type="EMBL" id="MFC6790882.1"/>
    </source>
</evidence>
<dbReference type="SUPFAM" id="SSF51445">
    <property type="entry name" value="(Trans)glycosidases"/>
    <property type="match status" value="1"/>
</dbReference>
<comment type="catalytic activity">
    <reaction evidence="1 9">
        <text>Endohydrolysis of (1-&gt;4)-beta-D-xylosidic linkages in xylans.</text>
        <dbReference type="EC" id="3.2.1.8"/>
    </reaction>
</comment>
<dbReference type="PROSITE" id="PS51318">
    <property type="entry name" value="TAT"/>
    <property type="match status" value="1"/>
</dbReference>
<evidence type="ECO:0000256" key="7">
    <source>
        <dbReference type="ARBA" id="ARBA00023295"/>
    </source>
</evidence>
<dbReference type="InterPro" id="IPR006311">
    <property type="entry name" value="TAT_signal"/>
</dbReference>
<feature type="signal peptide" evidence="10">
    <location>
        <begin position="1"/>
        <end position="24"/>
    </location>
</feature>
<dbReference type="InterPro" id="IPR017853">
    <property type="entry name" value="GH"/>
</dbReference>